<dbReference type="GO" id="GO:0051015">
    <property type="term" value="F:actin filament binding"/>
    <property type="evidence" value="ECO:0007669"/>
    <property type="project" value="TreeGrafter"/>
</dbReference>
<dbReference type="GO" id="GO:0030036">
    <property type="term" value="P:actin cytoskeleton organization"/>
    <property type="evidence" value="ECO:0007669"/>
    <property type="project" value="TreeGrafter"/>
</dbReference>
<dbReference type="InterPro" id="IPR002189">
    <property type="entry name" value="CapZ_alpha"/>
</dbReference>
<gene>
    <name evidence="6" type="ORF">PPRIM_AZ9-3.1.T0230072</name>
</gene>
<evidence type="ECO:0000256" key="1">
    <source>
        <dbReference type="ARBA" id="ARBA00010479"/>
    </source>
</evidence>
<sequence length="284" mass="32557">MNQGEEEVTELQQYEKVVKYIVKNTPFGQANLVIKDLCKIIGNINPQHPIMLQALRDHNEEHLALIKGQNTQILTSVLNSQEDFYVDQKNNETIQVDHEKLEIISRSQVELPSDPELNTLRDALEQQLNLYLSQQFNDKVCGAYVMYQGDVSDFTFYLGITAKTINLPNFFCGSWISTWEFTKTQLKGDLRVQAHYYEDGNVQLKNVNTFSEGINVDLSAASESAKQIVHTISKLENKHQSGMDNLYNSMPDIFFKAMRRPLPITGTKMNWNENVHKLVANLKQ</sequence>
<dbReference type="FunFam" id="3.90.1150.210:FF:000003">
    <property type="entry name" value="F-actin-capping protein subunit alpha"/>
    <property type="match status" value="1"/>
</dbReference>
<proteinExistence type="inferred from homology"/>
<dbReference type="PANTHER" id="PTHR10653">
    <property type="entry name" value="F-ACTIN-CAPPING PROTEIN SUBUNIT ALPHA"/>
    <property type="match status" value="1"/>
</dbReference>
<accession>A0A8S1KRA9</accession>
<dbReference type="GO" id="GO:0051016">
    <property type="term" value="P:barbed-end actin filament capping"/>
    <property type="evidence" value="ECO:0007669"/>
    <property type="project" value="UniProtKB-UniRule"/>
</dbReference>
<dbReference type="PANTHER" id="PTHR10653:SF0">
    <property type="entry name" value="F-ACTIN-CAPPING PROTEIN SUBUNIT ALPHA"/>
    <property type="match status" value="1"/>
</dbReference>
<comment type="similarity">
    <text evidence="1 5">Belongs to the F-actin-capping protein alpha subunit family.</text>
</comment>
<name>A0A8S1KRA9_PARPR</name>
<evidence type="ECO:0000256" key="5">
    <source>
        <dbReference type="RuleBase" id="RU365077"/>
    </source>
</evidence>
<keyword evidence="4 5" id="KW-0009">Actin-binding</keyword>
<dbReference type="GO" id="GO:0008290">
    <property type="term" value="C:F-actin capping protein complex"/>
    <property type="evidence" value="ECO:0007669"/>
    <property type="project" value="UniProtKB-UniRule"/>
</dbReference>
<evidence type="ECO:0000256" key="3">
    <source>
        <dbReference type="ARBA" id="ARBA00022467"/>
    </source>
</evidence>
<protein>
    <recommendedName>
        <fullName evidence="2 5">F-actin-capping protein subunit alpha</fullName>
    </recommendedName>
</protein>
<organism evidence="6 7">
    <name type="scientific">Paramecium primaurelia</name>
    <dbReference type="NCBI Taxonomy" id="5886"/>
    <lineage>
        <taxon>Eukaryota</taxon>
        <taxon>Sar</taxon>
        <taxon>Alveolata</taxon>
        <taxon>Ciliophora</taxon>
        <taxon>Intramacronucleata</taxon>
        <taxon>Oligohymenophorea</taxon>
        <taxon>Peniculida</taxon>
        <taxon>Parameciidae</taxon>
        <taxon>Paramecium</taxon>
    </lineage>
</organism>
<dbReference type="OMA" id="VACIEDH"/>
<reference evidence="6" key="1">
    <citation type="submission" date="2021-01" db="EMBL/GenBank/DDBJ databases">
        <authorList>
            <consortium name="Genoscope - CEA"/>
            <person name="William W."/>
        </authorList>
    </citation>
    <scope>NUCLEOTIDE SEQUENCE</scope>
</reference>
<dbReference type="EMBL" id="CAJJDM010000021">
    <property type="protein sequence ID" value="CAD8055226.1"/>
    <property type="molecule type" value="Genomic_DNA"/>
</dbReference>
<comment type="function">
    <text evidence="5">F-actin-capping proteins bind in a Ca(2+)-independent manner to the fast growing ends of actin filaments (barbed end) thereby blocking the exchange of subunits at these ends. Unlike other capping proteins (such as gelsolin and severin), these proteins do not sever actin filaments.</text>
</comment>
<evidence type="ECO:0000256" key="2">
    <source>
        <dbReference type="ARBA" id="ARBA00014038"/>
    </source>
</evidence>
<evidence type="ECO:0000256" key="4">
    <source>
        <dbReference type="ARBA" id="ARBA00023203"/>
    </source>
</evidence>
<evidence type="ECO:0000313" key="7">
    <source>
        <dbReference type="Proteomes" id="UP000688137"/>
    </source>
</evidence>
<dbReference type="GO" id="GO:0030863">
    <property type="term" value="C:cortical cytoskeleton"/>
    <property type="evidence" value="ECO:0007669"/>
    <property type="project" value="TreeGrafter"/>
</dbReference>
<keyword evidence="3 5" id="KW-0117">Actin capping</keyword>
<dbReference type="InterPro" id="IPR017865">
    <property type="entry name" value="F-actin_cap_asu_CS"/>
</dbReference>
<evidence type="ECO:0000313" key="6">
    <source>
        <dbReference type="EMBL" id="CAD8055226.1"/>
    </source>
</evidence>
<dbReference type="FunFam" id="3.30.1140.60:FF:000013">
    <property type="entry name" value="F-actin-capping protein subunit alpha"/>
    <property type="match status" value="1"/>
</dbReference>
<dbReference type="PROSITE" id="PS00748">
    <property type="entry name" value="F_ACTIN_CAPPING_A_1"/>
    <property type="match status" value="1"/>
</dbReference>
<comment type="caution">
    <text evidence="6">The sequence shown here is derived from an EMBL/GenBank/DDBJ whole genome shotgun (WGS) entry which is preliminary data.</text>
</comment>
<comment type="subunit">
    <text evidence="5">Heterodimer of an alpha and a beta subunit.</text>
</comment>
<dbReference type="Proteomes" id="UP000688137">
    <property type="component" value="Unassembled WGS sequence"/>
</dbReference>
<keyword evidence="7" id="KW-1185">Reference proteome</keyword>
<dbReference type="Pfam" id="PF01267">
    <property type="entry name" value="F-actin_cap_A"/>
    <property type="match status" value="1"/>
</dbReference>
<dbReference type="AlphaFoldDB" id="A0A8S1KRA9"/>